<keyword evidence="5" id="KW-1185">Reference proteome</keyword>
<name>A0A822FBS0_9BILA</name>
<accession>A0A822FBS0</accession>
<feature type="region of interest" description="Disordered" evidence="1">
    <location>
        <begin position="30"/>
        <end position="51"/>
    </location>
</feature>
<feature type="non-terminal residue" evidence="3">
    <location>
        <position position="1"/>
    </location>
</feature>
<reference evidence="3" key="1">
    <citation type="submission" date="2021-02" db="EMBL/GenBank/DDBJ databases">
        <authorList>
            <person name="Nowell W R."/>
        </authorList>
    </citation>
    <scope>NUCLEOTIDE SEQUENCE</scope>
</reference>
<comment type="caution">
    <text evidence="3">The sequence shown here is derived from an EMBL/GenBank/DDBJ whole genome shotgun (WGS) entry which is preliminary data.</text>
</comment>
<dbReference type="EMBL" id="CAJOBP010082074">
    <property type="protein sequence ID" value="CAF4918216.1"/>
    <property type="molecule type" value="Genomic_DNA"/>
</dbReference>
<sequence length="51" mass="5635">IVLISHAESIIGSNFCACFAIELRRSADENEIRRRGSKSTQLRPLSSSPAF</sequence>
<protein>
    <submittedName>
        <fullName evidence="3">Uncharacterized protein</fullName>
    </submittedName>
</protein>
<evidence type="ECO:0000313" key="2">
    <source>
        <dbReference type="EMBL" id="CAF4918216.1"/>
    </source>
</evidence>
<dbReference type="AlphaFoldDB" id="A0A822FBS0"/>
<organism evidence="3 4">
    <name type="scientific">Rotaria socialis</name>
    <dbReference type="NCBI Taxonomy" id="392032"/>
    <lineage>
        <taxon>Eukaryota</taxon>
        <taxon>Metazoa</taxon>
        <taxon>Spiralia</taxon>
        <taxon>Gnathifera</taxon>
        <taxon>Rotifera</taxon>
        <taxon>Eurotatoria</taxon>
        <taxon>Bdelloidea</taxon>
        <taxon>Philodinida</taxon>
        <taxon>Philodinidae</taxon>
        <taxon>Rotaria</taxon>
    </lineage>
</organism>
<dbReference type="EMBL" id="CAJOBR010081688">
    <property type="protein sequence ID" value="CAF5124785.1"/>
    <property type="molecule type" value="Genomic_DNA"/>
</dbReference>
<dbReference type="Proteomes" id="UP000663848">
    <property type="component" value="Unassembled WGS sequence"/>
</dbReference>
<evidence type="ECO:0000313" key="4">
    <source>
        <dbReference type="Proteomes" id="UP000663848"/>
    </source>
</evidence>
<evidence type="ECO:0000313" key="3">
    <source>
        <dbReference type="EMBL" id="CAF5124785.1"/>
    </source>
</evidence>
<evidence type="ECO:0000256" key="1">
    <source>
        <dbReference type="SAM" id="MobiDB-lite"/>
    </source>
</evidence>
<evidence type="ECO:0000313" key="5">
    <source>
        <dbReference type="Proteomes" id="UP000663873"/>
    </source>
</evidence>
<proteinExistence type="predicted"/>
<dbReference type="Proteomes" id="UP000663873">
    <property type="component" value="Unassembled WGS sequence"/>
</dbReference>
<gene>
    <name evidence="3" type="ORF">QYT958_LOCUS46311</name>
    <name evidence="2" type="ORF">UJA718_LOCUS46294</name>
</gene>
<feature type="compositionally biased region" description="Polar residues" evidence="1">
    <location>
        <begin position="38"/>
        <end position="51"/>
    </location>
</feature>